<organism evidence="1 2">
    <name type="scientific">Nocardiopsis codii</name>
    <dbReference type="NCBI Taxonomy" id="3065942"/>
    <lineage>
        <taxon>Bacteria</taxon>
        <taxon>Bacillati</taxon>
        <taxon>Actinomycetota</taxon>
        <taxon>Actinomycetes</taxon>
        <taxon>Streptosporangiales</taxon>
        <taxon>Nocardiopsidaceae</taxon>
        <taxon>Nocardiopsis</taxon>
    </lineage>
</organism>
<dbReference type="Proteomes" id="UP001356095">
    <property type="component" value="Unassembled WGS sequence"/>
</dbReference>
<sequence>MAKYKINEGVSGLPDALKPTVEADFFDIDENFITFSRFGDPNFEVFAIRQSRVEVLKRIEE</sequence>
<evidence type="ECO:0000313" key="2">
    <source>
        <dbReference type="Proteomes" id="UP001356095"/>
    </source>
</evidence>
<accession>A0ABU7KAA2</accession>
<protein>
    <submittedName>
        <fullName evidence="1">Uncharacterized protein</fullName>
    </submittedName>
</protein>
<dbReference type="RefSeq" id="WP_330092953.1">
    <property type="nucleotide sequence ID" value="NZ_JAUZMY010000018.1"/>
</dbReference>
<reference evidence="1 2" key="1">
    <citation type="submission" date="2023-08" db="EMBL/GenBank/DDBJ databases">
        <authorList>
            <person name="Girao M."/>
            <person name="Carvalho M.F."/>
        </authorList>
    </citation>
    <scope>NUCLEOTIDE SEQUENCE [LARGE SCALE GENOMIC DNA]</scope>
    <source>
        <strain evidence="1 2">CT-R113</strain>
    </source>
</reference>
<evidence type="ECO:0000313" key="1">
    <source>
        <dbReference type="EMBL" id="MEE2039174.1"/>
    </source>
</evidence>
<comment type="caution">
    <text evidence="1">The sequence shown here is derived from an EMBL/GenBank/DDBJ whole genome shotgun (WGS) entry which is preliminary data.</text>
</comment>
<gene>
    <name evidence="1" type="ORF">Q8791_18325</name>
</gene>
<name>A0ABU7KAA2_9ACTN</name>
<keyword evidence="2" id="KW-1185">Reference proteome</keyword>
<dbReference type="EMBL" id="JAUZMY010000018">
    <property type="protein sequence ID" value="MEE2039174.1"/>
    <property type="molecule type" value="Genomic_DNA"/>
</dbReference>
<proteinExistence type="predicted"/>